<feature type="compositionally biased region" description="Basic and acidic residues" evidence="1">
    <location>
        <begin position="24"/>
        <end position="40"/>
    </location>
</feature>
<reference evidence="2" key="2">
    <citation type="journal article" date="2013" name="Mar. Genomics">
        <title>Expression of sulfatases in Rhodopirellula baltica and the diversity of sulfatases in the genus Rhodopirellula.</title>
        <authorList>
            <person name="Wegner C.E."/>
            <person name="Richter-Heitmann T."/>
            <person name="Klindworth A."/>
            <person name="Klockow C."/>
            <person name="Richter M."/>
            <person name="Achstetter T."/>
            <person name="Glockner F.O."/>
            <person name="Harder J."/>
        </authorList>
    </citation>
    <scope>NUCLEOTIDE SEQUENCE [LARGE SCALE GENOMIC DNA]</scope>
    <source>
        <strain evidence="2">6C</strain>
    </source>
</reference>
<proteinExistence type="predicted"/>
<dbReference type="EMBL" id="ANMO01000216">
    <property type="protein sequence ID" value="EMB14270.1"/>
    <property type="molecule type" value="Genomic_DNA"/>
</dbReference>
<evidence type="ECO:0000256" key="1">
    <source>
        <dbReference type="SAM" id="MobiDB-lite"/>
    </source>
</evidence>
<keyword evidence="3" id="KW-1185">Reference proteome</keyword>
<reference evidence="2" key="1">
    <citation type="submission" date="2012-11" db="EMBL/GenBank/DDBJ databases">
        <title>Permanent draft genomes of Rhodopirellula europaea strain SH398 and 6C.</title>
        <authorList>
            <person name="Richter M."/>
            <person name="Richter-Heitmann T."/>
            <person name="Frank C."/>
            <person name="Harder J."/>
            <person name="Glockner F.O."/>
        </authorList>
    </citation>
    <scope>NUCLEOTIDE SEQUENCE</scope>
    <source>
        <strain evidence="2">6C</strain>
    </source>
</reference>
<evidence type="ECO:0000313" key="2">
    <source>
        <dbReference type="EMBL" id="EMB14270.1"/>
    </source>
</evidence>
<name>M2ABV8_9BACT</name>
<dbReference type="PATRIC" id="fig|1263867.3.peg.5035"/>
<dbReference type="AlphaFoldDB" id="M2ABV8"/>
<protein>
    <submittedName>
        <fullName evidence="2">Uncharacterized protein</fullName>
    </submittedName>
</protein>
<comment type="caution">
    <text evidence="2">The sequence shown here is derived from an EMBL/GenBank/DDBJ whole genome shotgun (WGS) entry which is preliminary data.</text>
</comment>
<sequence>MSELRRENCLRSTHLRRRNALNAAKEKPGDVTRSTDTDET</sequence>
<feature type="region of interest" description="Disordered" evidence="1">
    <location>
        <begin position="1"/>
        <end position="40"/>
    </location>
</feature>
<dbReference type="Proteomes" id="UP000011529">
    <property type="component" value="Unassembled WGS sequence"/>
</dbReference>
<gene>
    <name evidence="2" type="ORF">RE6C_04692</name>
</gene>
<organism evidence="2 3">
    <name type="scientific">Rhodopirellula europaea 6C</name>
    <dbReference type="NCBI Taxonomy" id="1263867"/>
    <lineage>
        <taxon>Bacteria</taxon>
        <taxon>Pseudomonadati</taxon>
        <taxon>Planctomycetota</taxon>
        <taxon>Planctomycetia</taxon>
        <taxon>Pirellulales</taxon>
        <taxon>Pirellulaceae</taxon>
        <taxon>Rhodopirellula</taxon>
    </lineage>
</organism>
<accession>M2ABV8</accession>
<evidence type="ECO:0000313" key="3">
    <source>
        <dbReference type="Proteomes" id="UP000011529"/>
    </source>
</evidence>